<evidence type="ECO:0000313" key="3">
    <source>
        <dbReference type="Proteomes" id="UP001434883"/>
    </source>
</evidence>
<gene>
    <name evidence="2" type="ORF">XENOCAPTIV_010817</name>
</gene>
<feature type="coiled-coil region" evidence="1">
    <location>
        <begin position="37"/>
        <end position="75"/>
    </location>
</feature>
<reference evidence="2 3" key="1">
    <citation type="submission" date="2021-06" db="EMBL/GenBank/DDBJ databases">
        <authorList>
            <person name="Palmer J.M."/>
        </authorList>
    </citation>
    <scope>NUCLEOTIDE SEQUENCE [LARGE SCALE GENOMIC DNA]</scope>
    <source>
        <strain evidence="2 3">XC_2019</strain>
        <tissue evidence="2">Muscle</tissue>
    </source>
</reference>
<feature type="coiled-coil region" evidence="1">
    <location>
        <begin position="120"/>
        <end position="224"/>
    </location>
</feature>
<keyword evidence="3" id="KW-1185">Reference proteome</keyword>
<dbReference type="InterPro" id="IPR014751">
    <property type="entry name" value="XRCC4-like_C"/>
</dbReference>
<sequence length="246" mass="28805">AALEEAEVRFLLSSNTCELTCRLNRLSFHLSTNQGTLEHEEGKNIRVQMELQQIRNEIDRKIAEKDEEIEALRYQTTWRHKKQGTQKPHLLWRNHQRSLDSMQASLEAERRSHSEAVHLKKKMESDLNEMEVQLAYANRQAAESQKIIRHLQTQVKEQQVELENKVQLANQLQEQIVLLERRCLLITAEEAELRGILEQRDRAQKMAENELLEASERVNLLAAQVRLQVQCRNMRPSAVQQIYGLI</sequence>
<accession>A0ABV0S342</accession>
<protein>
    <submittedName>
        <fullName evidence="2">Uncharacterized protein</fullName>
    </submittedName>
</protein>
<dbReference type="EMBL" id="JAHRIN010067452">
    <property type="protein sequence ID" value="MEQ2214526.1"/>
    <property type="molecule type" value="Genomic_DNA"/>
</dbReference>
<proteinExistence type="predicted"/>
<name>A0ABV0S342_9TELE</name>
<evidence type="ECO:0000256" key="1">
    <source>
        <dbReference type="SAM" id="Coils"/>
    </source>
</evidence>
<comment type="caution">
    <text evidence="2">The sequence shown here is derived from an EMBL/GenBank/DDBJ whole genome shotgun (WGS) entry which is preliminary data.</text>
</comment>
<dbReference type="Proteomes" id="UP001434883">
    <property type="component" value="Unassembled WGS sequence"/>
</dbReference>
<organism evidence="2 3">
    <name type="scientific">Xenoophorus captivus</name>
    <dbReference type="NCBI Taxonomy" id="1517983"/>
    <lineage>
        <taxon>Eukaryota</taxon>
        <taxon>Metazoa</taxon>
        <taxon>Chordata</taxon>
        <taxon>Craniata</taxon>
        <taxon>Vertebrata</taxon>
        <taxon>Euteleostomi</taxon>
        <taxon>Actinopterygii</taxon>
        <taxon>Neopterygii</taxon>
        <taxon>Teleostei</taxon>
        <taxon>Neoteleostei</taxon>
        <taxon>Acanthomorphata</taxon>
        <taxon>Ovalentaria</taxon>
        <taxon>Atherinomorphae</taxon>
        <taxon>Cyprinodontiformes</taxon>
        <taxon>Goodeidae</taxon>
        <taxon>Xenoophorus</taxon>
    </lineage>
</organism>
<feature type="non-terminal residue" evidence="2">
    <location>
        <position position="1"/>
    </location>
</feature>
<evidence type="ECO:0000313" key="2">
    <source>
        <dbReference type="EMBL" id="MEQ2214526.1"/>
    </source>
</evidence>
<dbReference type="Gene3D" id="1.20.5.370">
    <property type="match status" value="4"/>
</dbReference>
<keyword evidence="1" id="KW-0175">Coiled coil</keyword>